<dbReference type="Gene3D" id="3.20.20.30">
    <property type="entry name" value="Luciferase-like domain"/>
    <property type="match status" value="1"/>
</dbReference>
<dbReference type="Pfam" id="PF00296">
    <property type="entry name" value="Bac_luciferase"/>
    <property type="match status" value="1"/>
</dbReference>
<dbReference type="NCBIfam" id="TIGR03620">
    <property type="entry name" value="F420_MSMEG_4141"/>
    <property type="match status" value="1"/>
</dbReference>
<accession>A0A383CEV9</accession>
<evidence type="ECO:0000259" key="2">
    <source>
        <dbReference type="Pfam" id="PF00296"/>
    </source>
</evidence>
<gene>
    <name evidence="3" type="ORF">METZ01_LOCUS483751</name>
</gene>
<dbReference type="GO" id="GO:0016705">
    <property type="term" value="F:oxidoreductase activity, acting on paired donors, with incorporation or reduction of molecular oxygen"/>
    <property type="evidence" value="ECO:0007669"/>
    <property type="project" value="InterPro"/>
</dbReference>
<dbReference type="InterPro" id="IPR011251">
    <property type="entry name" value="Luciferase-like_dom"/>
</dbReference>
<keyword evidence="1" id="KW-0560">Oxidoreductase</keyword>
<evidence type="ECO:0000256" key="1">
    <source>
        <dbReference type="ARBA" id="ARBA00023002"/>
    </source>
</evidence>
<reference evidence="3" key="1">
    <citation type="submission" date="2018-05" db="EMBL/GenBank/DDBJ databases">
        <authorList>
            <person name="Lanie J.A."/>
            <person name="Ng W.-L."/>
            <person name="Kazmierczak K.M."/>
            <person name="Andrzejewski T.M."/>
            <person name="Davidsen T.M."/>
            <person name="Wayne K.J."/>
            <person name="Tettelin H."/>
            <person name="Glass J.I."/>
            <person name="Rusch D."/>
            <person name="Podicherti R."/>
            <person name="Tsui H.-C.T."/>
            <person name="Winkler M.E."/>
        </authorList>
    </citation>
    <scope>NUCLEOTIDE SEQUENCE</scope>
</reference>
<dbReference type="CDD" id="cd01097">
    <property type="entry name" value="Tetrahydromethanopterin_reductase"/>
    <property type="match status" value="1"/>
</dbReference>
<evidence type="ECO:0000313" key="3">
    <source>
        <dbReference type="EMBL" id="SVE30897.1"/>
    </source>
</evidence>
<dbReference type="SUPFAM" id="SSF51679">
    <property type="entry name" value="Bacterial luciferase-like"/>
    <property type="match status" value="1"/>
</dbReference>
<sequence>MKFGNLGVWFFFDGLSSPDSAKAAQRIESLGYSILWIPETVGKNPMVLASWLLANTKKLIVATGIANIYHREPGVTLAAQQSLAEQSNNRFLLGLGVSHKPIVEGVRGLKYGPPVATMRKYLEDMEASPYTGISGSEVPPTVIAALGPKMLALASEKTKGAHPYFSSPDHTLLARKIMGDKAWLCVEQKVILEKDPILARNLARPVVQIYQSLPNYRNNWLRMGLTEDDID</sequence>
<dbReference type="EMBL" id="UINC01208384">
    <property type="protein sequence ID" value="SVE30897.1"/>
    <property type="molecule type" value="Genomic_DNA"/>
</dbReference>
<feature type="non-terminal residue" evidence="3">
    <location>
        <position position="231"/>
    </location>
</feature>
<dbReference type="InterPro" id="IPR019922">
    <property type="entry name" value="Lucif-like_OxRdatse_MSMEG_4141"/>
</dbReference>
<dbReference type="InterPro" id="IPR050564">
    <property type="entry name" value="F420-G6PD/mer"/>
</dbReference>
<feature type="domain" description="Luciferase-like" evidence="2">
    <location>
        <begin position="22"/>
        <end position="170"/>
    </location>
</feature>
<name>A0A383CEV9_9ZZZZ</name>
<dbReference type="PANTHER" id="PTHR43244:SF1">
    <property type="entry name" value="5,10-METHYLENETETRAHYDROMETHANOPTERIN REDUCTASE"/>
    <property type="match status" value="1"/>
</dbReference>
<protein>
    <recommendedName>
        <fullName evidence="2">Luciferase-like domain-containing protein</fullName>
    </recommendedName>
</protein>
<proteinExistence type="predicted"/>
<dbReference type="AlphaFoldDB" id="A0A383CEV9"/>
<organism evidence="3">
    <name type="scientific">marine metagenome</name>
    <dbReference type="NCBI Taxonomy" id="408172"/>
    <lineage>
        <taxon>unclassified sequences</taxon>
        <taxon>metagenomes</taxon>
        <taxon>ecological metagenomes</taxon>
    </lineage>
</organism>
<dbReference type="InterPro" id="IPR036661">
    <property type="entry name" value="Luciferase-like_sf"/>
</dbReference>
<dbReference type="PANTHER" id="PTHR43244">
    <property type="match status" value="1"/>
</dbReference>